<dbReference type="Proteomes" id="UP001144341">
    <property type="component" value="Unassembled WGS sequence"/>
</dbReference>
<dbReference type="EMBL" id="JAPWGL010000001">
    <property type="protein sequence ID" value="MCZ4221936.1"/>
    <property type="molecule type" value="Genomic_DNA"/>
</dbReference>
<dbReference type="RefSeq" id="WP_269413767.1">
    <property type="nucleotide sequence ID" value="NZ_JAPWGL010000001.1"/>
</dbReference>
<protein>
    <recommendedName>
        <fullName evidence="3">Phage resistance protein</fullName>
    </recommendedName>
</protein>
<evidence type="ECO:0000313" key="1">
    <source>
        <dbReference type="EMBL" id="MCZ4221936.1"/>
    </source>
</evidence>
<reference evidence="1" key="1">
    <citation type="submission" date="2022-12" db="EMBL/GenBank/DDBJ databases">
        <title>Genome sequence of SJ11.</title>
        <authorList>
            <person name="Woo H."/>
        </authorList>
    </citation>
    <scope>NUCLEOTIDE SEQUENCE</scope>
    <source>
        <strain evidence="1">SJ11</strain>
    </source>
</reference>
<sequence length="468" mass="53448">MSKIFRKATVPITEDLINRKFLKYGLSENPFPITPYVNQDSPEKKYNGSIYDDSIRQDEFEKIKANFLSISQSEPDHLRLGFIVDKSFIGRGNGKSSFLLHLNKAINSDYCLDISNSVNKCFSIYFSPDGSGTIKSFDKFVDNFFQAILKQKIINEALAILRYEAIEELNEWKDIDVSTLEENEIVDVLNDKDWLTKHTKSFRVVITKHILKNPLLASLPGDSPLYNDSKGYKFANQDTFVEYYSTLKKDKAKLEFVFDHLISIFIAAGFNGAYVLVDDFEKIPDFQSSNQKKDFATQLRTVLFDGGYLNSKIGFFNFVLALHAGVPRLMAEPWSLAGMEQRVPMSANVDQKHIIDFGKLENKHAITLIKKYLNEFRIDEFKGEELSPFDEESIILLANNSEMNISKILKNSNQILEIADADAVGKIDSNYVKSFFTKKTESSQQVEDKIINKSEKVDLLKKIDPSQK</sequence>
<accession>A0ABT4KSM6</accession>
<organism evidence="1 2">
    <name type="scientific">Pedobacter rhodius</name>
    <dbReference type="NCBI Taxonomy" id="3004098"/>
    <lineage>
        <taxon>Bacteria</taxon>
        <taxon>Pseudomonadati</taxon>
        <taxon>Bacteroidota</taxon>
        <taxon>Sphingobacteriia</taxon>
        <taxon>Sphingobacteriales</taxon>
        <taxon>Sphingobacteriaceae</taxon>
        <taxon>Pedobacter</taxon>
    </lineage>
</organism>
<evidence type="ECO:0008006" key="3">
    <source>
        <dbReference type="Google" id="ProtNLM"/>
    </source>
</evidence>
<keyword evidence="2" id="KW-1185">Reference proteome</keyword>
<evidence type="ECO:0000313" key="2">
    <source>
        <dbReference type="Proteomes" id="UP001144341"/>
    </source>
</evidence>
<comment type="caution">
    <text evidence="1">The sequence shown here is derived from an EMBL/GenBank/DDBJ whole genome shotgun (WGS) entry which is preliminary data.</text>
</comment>
<gene>
    <name evidence="1" type="ORF">O0931_01345</name>
</gene>
<name>A0ABT4KSM6_9SPHI</name>
<proteinExistence type="predicted"/>